<proteinExistence type="predicted"/>
<protein>
    <submittedName>
        <fullName evidence="1">Uncharacterized protein</fullName>
    </submittedName>
</protein>
<dbReference type="EMBL" id="PEVH01000046">
    <property type="protein sequence ID" value="PIU99125.1"/>
    <property type="molecule type" value="Genomic_DNA"/>
</dbReference>
<comment type="caution">
    <text evidence="1">The sequence shown here is derived from an EMBL/GenBank/DDBJ whole genome shotgun (WGS) entry which is preliminary data.</text>
</comment>
<evidence type="ECO:0000313" key="1">
    <source>
        <dbReference type="EMBL" id="PIU99125.1"/>
    </source>
</evidence>
<gene>
    <name evidence="1" type="ORF">COS59_01445</name>
</gene>
<accession>A0A2M7B7N9</accession>
<dbReference type="AlphaFoldDB" id="A0A2M7B7N9"/>
<dbReference type="Proteomes" id="UP000230131">
    <property type="component" value="Unassembled WGS sequence"/>
</dbReference>
<sequence>MGKQALDFANKNIEQISHSQYIKKAGHFFSRFATKEGIGELSETFNNINIWFKTHIGFTFLEIFRVIGKVFVWVLEKFTSFLKGIVK</sequence>
<evidence type="ECO:0000313" key="2">
    <source>
        <dbReference type="Proteomes" id="UP000230131"/>
    </source>
</evidence>
<reference evidence="2" key="1">
    <citation type="submission" date="2017-09" db="EMBL/GenBank/DDBJ databases">
        <title>Depth-based differentiation of microbial function through sediment-hosted aquifers and enrichment of novel symbionts in the deep terrestrial subsurface.</title>
        <authorList>
            <person name="Probst A.J."/>
            <person name="Ladd B."/>
            <person name="Jarett J.K."/>
            <person name="Geller-Mcgrath D.E."/>
            <person name="Sieber C.M.K."/>
            <person name="Emerson J.B."/>
            <person name="Anantharaman K."/>
            <person name="Thomas B.C."/>
            <person name="Malmstrom R."/>
            <person name="Stieglmeier M."/>
            <person name="Klingl A."/>
            <person name="Woyke T."/>
            <person name="Ryan C.M."/>
            <person name="Banfield J.F."/>
        </authorList>
    </citation>
    <scope>NUCLEOTIDE SEQUENCE [LARGE SCALE GENOMIC DNA]</scope>
</reference>
<name>A0A2M7B7N9_9BACT</name>
<organism evidence="1 2">
    <name type="scientific">Candidatus Wolfebacteria bacterium CG03_land_8_20_14_0_80_36_15</name>
    <dbReference type="NCBI Taxonomy" id="1975067"/>
    <lineage>
        <taxon>Bacteria</taxon>
        <taxon>Candidatus Wolfeibacteriota</taxon>
    </lineage>
</organism>